<dbReference type="EMBL" id="JAUIRO010000004">
    <property type="protein sequence ID" value="KAK0718031.1"/>
    <property type="molecule type" value="Genomic_DNA"/>
</dbReference>
<evidence type="ECO:0000313" key="2">
    <source>
        <dbReference type="Proteomes" id="UP001172101"/>
    </source>
</evidence>
<dbReference type="AlphaFoldDB" id="A0AA40ALF6"/>
<dbReference type="PANTHER" id="PTHR24148:SF64">
    <property type="entry name" value="HETEROKARYON INCOMPATIBILITY DOMAIN-CONTAINING PROTEIN"/>
    <property type="match status" value="1"/>
</dbReference>
<keyword evidence="2" id="KW-1185">Reference proteome</keyword>
<reference evidence="1" key="1">
    <citation type="submission" date="2023-06" db="EMBL/GenBank/DDBJ databases">
        <title>Genome-scale phylogeny and comparative genomics of the fungal order Sordariales.</title>
        <authorList>
            <consortium name="Lawrence Berkeley National Laboratory"/>
            <person name="Hensen N."/>
            <person name="Bonometti L."/>
            <person name="Westerberg I."/>
            <person name="Brannstrom I.O."/>
            <person name="Guillou S."/>
            <person name="Cros-Aarteil S."/>
            <person name="Calhoun S."/>
            <person name="Haridas S."/>
            <person name="Kuo A."/>
            <person name="Mondo S."/>
            <person name="Pangilinan J."/>
            <person name="Riley R."/>
            <person name="LaButti K."/>
            <person name="Andreopoulos B."/>
            <person name="Lipzen A."/>
            <person name="Chen C."/>
            <person name="Yanf M."/>
            <person name="Daum C."/>
            <person name="Ng V."/>
            <person name="Clum A."/>
            <person name="Steindorff A."/>
            <person name="Ohm R."/>
            <person name="Martin F."/>
            <person name="Silar P."/>
            <person name="Natvig D."/>
            <person name="Lalanne C."/>
            <person name="Gautier V."/>
            <person name="Ament-velasquez S.L."/>
            <person name="Kruys A."/>
            <person name="Hutchinson M.I."/>
            <person name="Powell A.J."/>
            <person name="Barry K."/>
            <person name="Miller A.N."/>
            <person name="Grigoriev I.V."/>
            <person name="Debuchy R."/>
            <person name="Gladieux P."/>
            <person name="Thoren M.H."/>
            <person name="Johannesson H."/>
        </authorList>
    </citation>
    <scope>NUCLEOTIDE SEQUENCE</scope>
    <source>
        <strain evidence="1">SMH2392-1A</strain>
    </source>
</reference>
<dbReference type="InterPro" id="IPR052895">
    <property type="entry name" value="HetReg/Transcr_Mod"/>
</dbReference>
<proteinExistence type="predicted"/>
<gene>
    <name evidence="1" type="ORF">B0T26DRAFT_646072</name>
</gene>
<protein>
    <recommendedName>
        <fullName evidence="3">Heterokaryon incompatibility domain-containing protein</fullName>
    </recommendedName>
</protein>
<evidence type="ECO:0008006" key="3">
    <source>
        <dbReference type="Google" id="ProtNLM"/>
    </source>
</evidence>
<dbReference type="Proteomes" id="UP001172101">
    <property type="component" value="Unassembled WGS sequence"/>
</dbReference>
<dbReference type="GeneID" id="85321050"/>
<organism evidence="1 2">
    <name type="scientific">Lasiosphaeria miniovina</name>
    <dbReference type="NCBI Taxonomy" id="1954250"/>
    <lineage>
        <taxon>Eukaryota</taxon>
        <taxon>Fungi</taxon>
        <taxon>Dikarya</taxon>
        <taxon>Ascomycota</taxon>
        <taxon>Pezizomycotina</taxon>
        <taxon>Sordariomycetes</taxon>
        <taxon>Sordariomycetidae</taxon>
        <taxon>Sordariales</taxon>
        <taxon>Lasiosphaeriaceae</taxon>
        <taxon>Lasiosphaeria</taxon>
    </lineage>
</organism>
<sequence>MSFIYSRAQKVIAWLGLRDIKYATPHESLRILAEEWRQGSVQDLAGAVVNGTKPLSSPAPAQNTFDFPRIATSAYWTRLWIVQEACLARELVFVFGAKVWTFEDLEMWEPLKHARNAARKAGTLRPADVGNERVEARALLRIAEIRLFRHTDAMRFESLIERFANQACSEKRDRVYALLGMANDVRASIGDESNSNCVHSSSLDPASSLSSEIPELNRGPGTIRIDYSRQYYDIWAQVVSVLFFRVKPMHGRIRGPDESLSRDERAITIVRTAGVIQMALDGKVEQELLKPNIAPQQGPVIRALGYLVAEITQLGPDYSSLIGSFRAQQDWLNCCEEAYEEPQDLELIRTLNETYSAKIIGYRDKELGRIREIRNTTTVAWRRGETSLPSSWNSAKHIQNYTQIWSDIDKRTHGLPQEPKMCIATERLIALVPRAAEVGDVVVRFWNCDAALVMRRVAMHVSPDADVPSSDLEYWMLVGRCDVADQGGRNEPSTDTWRFYIKATQEAKRAVWIDLDLRTLQLLTASIAIYEH</sequence>
<accession>A0AA40ALF6</accession>
<comment type="caution">
    <text evidence="1">The sequence shown here is derived from an EMBL/GenBank/DDBJ whole genome shotgun (WGS) entry which is preliminary data.</text>
</comment>
<name>A0AA40ALF6_9PEZI</name>
<dbReference type="PANTHER" id="PTHR24148">
    <property type="entry name" value="ANKYRIN REPEAT DOMAIN-CONTAINING PROTEIN 39 HOMOLOG-RELATED"/>
    <property type="match status" value="1"/>
</dbReference>
<dbReference type="RefSeq" id="XP_060296824.1">
    <property type="nucleotide sequence ID" value="XM_060437780.1"/>
</dbReference>
<evidence type="ECO:0000313" key="1">
    <source>
        <dbReference type="EMBL" id="KAK0718031.1"/>
    </source>
</evidence>